<dbReference type="Pfam" id="PF00528">
    <property type="entry name" value="BPD_transp_1"/>
    <property type="match status" value="1"/>
</dbReference>
<dbReference type="InterPro" id="IPR000515">
    <property type="entry name" value="MetI-like"/>
</dbReference>
<dbReference type="GO" id="GO:0042956">
    <property type="term" value="P:maltodextrin transmembrane transport"/>
    <property type="evidence" value="ECO:0007669"/>
    <property type="project" value="TreeGrafter"/>
</dbReference>
<evidence type="ECO:0000256" key="5">
    <source>
        <dbReference type="ARBA" id="ARBA00022597"/>
    </source>
</evidence>
<proteinExistence type="inferred from homology"/>
<evidence type="ECO:0000256" key="9">
    <source>
        <dbReference type="RuleBase" id="RU363032"/>
    </source>
</evidence>
<dbReference type="EMBL" id="QXEV01000010">
    <property type="protein sequence ID" value="RIA75845.1"/>
    <property type="molecule type" value="Genomic_DNA"/>
</dbReference>
<evidence type="ECO:0000313" key="11">
    <source>
        <dbReference type="EMBL" id="RIA75845.1"/>
    </source>
</evidence>
<feature type="transmembrane region" description="Helical" evidence="9">
    <location>
        <begin position="129"/>
        <end position="151"/>
    </location>
</feature>
<feature type="domain" description="ABC transmembrane type-1" evidence="10">
    <location>
        <begin position="93"/>
        <end position="289"/>
    </location>
</feature>
<gene>
    <name evidence="11" type="ORF">EI71_01144</name>
</gene>
<feature type="transmembrane region" description="Helical" evidence="9">
    <location>
        <begin position="268"/>
        <end position="289"/>
    </location>
</feature>
<dbReference type="PROSITE" id="PS50928">
    <property type="entry name" value="ABC_TM1"/>
    <property type="match status" value="1"/>
</dbReference>
<evidence type="ECO:0000256" key="1">
    <source>
        <dbReference type="ARBA" id="ARBA00004651"/>
    </source>
</evidence>
<dbReference type="AlphaFoldDB" id="A0A397RUN6"/>
<keyword evidence="8 9" id="KW-0472">Membrane</keyword>
<dbReference type="Gene3D" id="1.10.3720.10">
    <property type="entry name" value="MetI-like"/>
    <property type="match status" value="1"/>
</dbReference>
<comment type="similarity">
    <text evidence="2">Belongs to the binding-protein-dependent transport system permease family. MalFG subfamily.</text>
</comment>
<dbReference type="PANTHER" id="PTHR32243:SF50">
    <property type="entry name" value="MALTOSE_MALTODEXTRIN TRANSPORT SYSTEM PERMEASE PROTEIN MALG"/>
    <property type="match status" value="1"/>
</dbReference>
<reference evidence="11 12" key="1">
    <citation type="submission" date="2018-08" db="EMBL/GenBank/DDBJ databases">
        <title>Genomic Encyclopedia of Archaeal and Bacterial Type Strains, Phase II (KMG-II): from individual species to whole genera.</title>
        <authorList>
            <person name="Goeker M."/>
        </authorList>
    </citation>
    <scope>NUCLEOTIDE SEQUENCE [LARGE SCALE GENOMIC DNA]</scope>
    <source>
        <strain evidence="11 12">ATCC 27112</strain>
    </source>
</reference>
<evidence type="ECO:0000256" key="2">
    <source>
        <dbReference type="ARBA" id="ARBA00009047"/>
    </source>
</evidence>
<dbReference type="InterPro" id="IPR050901">
    <property type="entry name" value="BP-dep_ABC_trans_perm"/>
</dbReference>
<dbReference type="Proteomes" id="UP000266506">
    <property type="component" value="Unassembled WGS sequence"/>
</dbReference>
<comment type="caution">
    <text evidence="11">The sequence shown here is derived from an EMBL/GenBank/DDBJ whole genome shotgun (WGS) entry which is preliminary data.</text>
</comment>
<keyword evidence="3 9" id="KW-0813">Transport</keyword>
<evidence type="ECO:0000313" key="12">
    <source>
        <dbReference type="Proteomes" id="UP000266506"/>
    </source>
</evidence>
<keyword evidence="5" id="KW-0762">Sugar transport</keyword>
<organism evidence="11 12">
    <name type="scientific">Anaeroplasma bactoclasticum</name>
    <dbReference type="NCBI Taxonomy" id="2088"/>
    <lineage>
        <taxon>Bacteria</taxon>
        <taxon>Bacillati</taxon>
        <taxon>Mycoplasmatota</taxon>
        <taxon>Mollicutes</taxon>
        <taxon>Anaeroplasmatales</taxon>
        <taxon>Anaeroplasmataceae</taxon>
        <taxon>Anaeroplasma</taxon>
    </lineage>
</organism>
<keyword evidence="6 9" id="KW-0812">Transmembrane</keyword>
<dbReference type="GO" id="GO:0015423">
    <property type="term" value="F:ABC-type maltose transporter activity"/>
    <property type="evidence" value="ECO:0007669"/>
    <property type="project" value="TreeGrafter"/>
</dbReference>
<keyword evidence="12" id="KW-1185">Reference proteome</keyword>
<accession>A0A397RUN6</accession>
<feature type="transmembrane region" description="Helical" evidence="9">
    <location>
        <begin position="163"/>
        <end position="181"/>
    </location>
</feature>
<keyword evidence="4" id="KW-1003">Cell membrane</keyword>
<dbReference type="PANTHER" id="PTHR32243">
    <property type="entry name" value="MALTOSE TRANSPORT SYSTEM PERMEASE-RELATED"/>
    <property type="match status" value="1"/>
</dbReference>
<evidence type="ECO:0000259" key="10">
    <source>
        <dbReference type="PROSITE" id="PS50928"/>
    </source>
</evidence>
<name>A0A397RUN6_9MOLU</name>
<protein>
    <submittedName>
        <fullName evidence="11">Arabinogalactan oligomer/maltooligosaccharide transport system permease protein</fullName>
    </submittedName>
</protein>
<comment type="subcellular location">
    <subcellularLocation>
        <location evidence="1 9">Cell membrane</location>
        <topology evidence="1 9">Multi-pass membrane protein</topology>
    </subcellularLocation>
</comment>
<evidence type="ECO:0000256" key="7">
    <source>
        <dbReference type="ARBA" id="ARBA00022989"/>
    </source>
</evidence>
<dbReference type="InParanoid" id="A0A397RUN6"/>
<dbReference type="InterPro" id="IPR035906">
    <property type="entry name" value="MetI-like_sf"/>
</dbReference>
<dbReference type="SUPFAM" id="SSF161098">
    <property type="entry name" value="MetI-like"/>
    <property type="match status" value="1"/>
</dbReference>
<evidence type="ECO:0000256" key="4">
    <source>
        <dbReference type="ARBA" id="ARBA00022475"/>
    </source>
</evidence>
<dbReference type="FunCoup" id="A0A397RUN6">
    <property type="interactions" value="58"/>
</dbReference>
<evidence type="ECO:0000256" key="6">
    <source>
        <dbReference type="ARBA" id="ARBA00022692"/>
    </source>
</evidence>
<dbReference type="CDD" id="cd06261">
    <property type="entry name" value="TM_PBP2"/>
    <property type="match status" value="1"/>
</dbReference>
<evidence type="ECO:0000256" key="3">
    <source>
        <dbReference type="ARBA" id="ARBA00022448"/>
    </source>
</evidence>
<dbReference type="GO" id="GO:0005886">
    <property type="term" value="C:plasma membrane"/>
    <property type="evidence" value="ECO:0007669"/>
    <property type="project" value="UniProtKB-SubCell"/>
</dbReference>
<sequence length="304" mass="34339">MATNIKAKPQEQKLHMKMSTKNRIINIVLYTVLVLMSIIWLFPFVGIVLESFRTESTWPVGYIWPESWGFKNYAALFENNIKSGKFVGFGRWYVNTLIIAVFTAVLQTLFVLMMAYTLSRLRFKGRKSLMRFMLILGMFPGFVSMIVTYTILDGWGLTLNNAMWGLILVYFASSGMGYYVSKGFFDTIPKSLDEAARVDGATRFQVFYKIILPLSKPIVIYTVLTAFMGPWGDFIFASYVSNYRTQGMTVAPGLQNYIKTPGGLNDRYTQFCAGGVLVAIPVTILFMCLQRYYVEGVTGGAVKG</sequence>
<feature type="transmembrane region" description="Helical" evidence="9">
    <location>
        <begin position="24"/>
        <end position="49"/>
    </location>
</feature>
<keyword evidence="7 9" id="KW-1133">Transmembrane helix</keyword>
<feature type="transmembrane region" description="Helical" evidence="9">
    <location>
        <begin position="92"/>
        <end position="117"/>
    </location>
</feature>
<evidence type="ECO:0000256" key="8">
    <source>
        <dbReference type="ARBA" id="ARBA00023136"/>
    </source>
</evidence>